<reference evidence="6 7" key="1">
    <citation type="journal article" date="2005" name="BMC Genomics">
        <title>Bacterial genome adaptation to niches: divergence of the potential virulence genes in three Burkholderia species of different survival strategies.</title>
        <authorList>
            <person name="Kim H.S."/>
            <person name="Schell M.A."/>
            <person name="Yu Y."/>
            <person name="Ulrich R.L."/>
            <person name="Sarria S.H."/>
            <person name="Nierman W.C."/>
            <person name="DeShazer D."/>
        </authorList>
    </citation>
    <scope>NUCLEOTIDE SEQUENCE [LARGE SCALE GENOMIC DNA]</scope>
    <source>
        <strain evidence="7">ATCC 700388 / DSM 13276 / CCUG 48851 / CIP 106301 / E264</strain>
    </source>
</reference>
<feature type="region of interest" description="Disordered" evidence="4">
    <location>
        <begin position="1"/>
        <end position="30"/>
    </location>
</feature>
<feature type="compositionally biased region" description="Pro residues" evidence="4">
    <location>
        <begin position="228"/>
        <end position="244"/>
    </location>
</feature>
<dbReference type="Pfam" id="PF08774">
    <property type="entry name" value="VRR_NUC"/>
    <property type="match status" value="1"/>
</dbReference>
<organism evidence="6 7">
    <name type="scientific">Burkholderia thailandensis (strain ATCC 700388 / DSM 13276 / CCUG 48851 / CIP 106301 / E264)</name>
    <dbReference type="NCBI Taxonomy" id="271848"/>
    <lineage>
        <taxon>Bacteria</taxon>
        <taxon>Pseudomonadati</taxon>
        <taxon>Pseudomonadota</taxon>
        <taxon>Betaproteobacteria</taxon>
        <taxon>Burkholderiales</taxon>
        <taxon>Burkholderiaceae</taxon>
        <taxon>Burkholderia</taxon>
        <taxon>pseudomallei group</taxon>
    </lineage>
</organism>
<name>Q2T3Q4_BURTA</name>
<dbReference type="EMBL" id="CP000085">
    <property type="protein sequence ID" value="ABC35883.1"/>
    <property type="molecule type" value="Genomic_DNA"/>
</dbReference>
<protein>
    <submittedName>
        <fullName evidence="6">Gp30</fullName>
    </submittedName>
</protein>
<keyword evidence="7" id="KW-1185">Reference proteome</keyword>
<dbReference type="RefSeq" id="WP_011401463.1">
    <property type="nucleotide sequence ID" value="NC_007650.1"/>
</dbReference>
<dbReference type="GO" id="GO:0004518">
    <property type="term" value="F:nuclease activity"/>
    <property type="evidence" value="ECO:0007669"/>
    <property type="project" value="UniProtKB-KW"/>
</dbReference>
<dbReference type="GO" id="GO:0016788">
    <property type="term" value="F:hydrolase activity, acting on ester bonds"/>
    <property type="evidence" value="ECO:0007669"/>
    <property type="project" value="InterPro"/>
</dbReference>
<dbReference type="AlphaFoldDB" id="Q2T3Q4"/>
<dbReference type="SMART" id="SM00990">
    <property type="entry name" value="VRR_NUC"/>
    <property type="match status" value="1"/>
</dbReference>
<feature type="domain" description="VRR-NUC" evidence="5">
    <location>
        <begin position="82"/>
        <end position="192"/>
    </location>
</feature>
<comment type="cofactor">
    <cofactor evidence="1">
        <name>Mg(2+)</name>
        <dbReference type="ChEBI" id="CHEBI:18420"/>
    </cofactor>
</comment>
<evidence type="ECO:0000256" key="3">
    <source>
        <dbReference type="ARBA" id="ARBA00022801"/>
    </source>
</evidence>
<evidence type="ECO:0000313" key="7">
    <source>
        <dbReference type="Proteomes" id="UP000001930"/>
    </source>
</evidence>
<dbReference type="InterPro" id="IPR014883">
    <property type="entry name" value="VRR_NUC"/>
</dbReference>
<dbReference type="KEGG" id="bte:BTH_II2001"/>
<keyword evidence="3" id="KW-0378">Hydrolase</keyword>
<evidence type="ECO:0000256" key="2">
    <source>
        <dbReference type="ARBA" id="ARBA00022722"/>
    </source>
</evidence>
<gene>
    <name evidence="6" type="ordered locus">BTH_II2001</name>
</gene>
<evidence type="ECO:0000313" key="6">
    <source>
        <dbReference type="EMBL" id="ABC35883.1"/>
    </source>
</evidence>
<feature type="region of interest" description="Disordered" evidence="4">
    <location>
        <begin position="194"/>
        <end position="244"/>
    </location>
</feature>
<feature type="compositionally biased region" description="Gly residues" evidence="4">
    <location>
        <begin position="1"/>
        <end position="16"/>
    </location>
</feature>
<evidence type="ECO:0000259" key="5">
    <source>
        <dbReference type="SMART" id="SM00990"/>
    </source>
</evidence>
<evidence type="ECO:0000256" key="4">
    <source>
        <dbReference type="SAM" id="MobiDB-lite"/>
    </source>
</evidence>
<proteinExistence type="predicted"/>
<accession>Q2T3Q4</accession>
<dbReference type="Proteomes" id="UP000001930">
    <property type="component" value="Chromosome II"/>
</dbReference>
<evidence type="ECO:0000256" key="1">
    <source>
        <dbReference type="ARBA" id="ARBA00001946"/>
    </source>
</evidence>
<keyword evidence="2" id="KW-0540">Nuclease</keyword>
<sequence length="244" mass="26369">MSGGYAPGASPGGMSAGSGQTTQVGLSAARLSPKDREVLCHTFCECRRIGVATKAGTIQRQRCVQMRLGLPNEVSKMQTGVPTEYRPEQPYDMTTQPPEPIMDYDDPLEPHSSIRQWIKDVWPDKGKKYQKGDVRRPDVVIVNDPSKPPVQSNIKTVVEMKFPGDSYGPDQEDDYIEIAGSPSKFAHLGAADCGCGDDDGQKKTARSKQSARQSDLDELFGGNSSAPGSPPLPPMPLPPLPAFP</sequence>
<dbReference type="GeneID" id="45119418"/>
<dbReference type="HOGENOM" id="CLU_101286_0_0_4"/>